<sequence length="191" mass="21662">MGAASMLSGNSSLTYNRRVVVSHIRTYNWPPWQLNLWIFVMLLASTSIVGVFATFVQMQTQLALPVPWYFPYYITVGCLVIVYIAGIFWLIAARRLLPAIVMMGAFILFILWLVGLVVVSIQLWGPYNSVQNNCSIYVFSQNPSGKTVETLAWLQQRNICQSWQLVFAMGLTGAVFLLWVMVMAYQVFVNS</sequence>
<protein>
    <recommendedName>
        <fullName evidence="4">MARVEL domain-containing protein</fullName>
    </recommendedName>
</protein>
<feature type="transmembrane region" description="Helical" evidence="1">
    <location>
        <begin position="97"/>
        <end position="119"/>
    </location>
</feature>
<accession>A0A0F7ZRL3</accession>
<reference evidence="2 3" key="1">
    <citation type="journal article" date="2014" name="Genome Biol. Evol.">
        <title>Comparative genomics and transcriptomics analyses reveal divergent lifestyle features of nematode endoparasitic fungus Hirsutella minnesotensis.</title>
        <authorList>
            <person name="Lai Y."/>
            <person name="Liu K."/>
            <person name="Zhang X."/>
            <person name="Zhang X."/>
            <person name="Li K."/>
            <person name="Wang N."/>
            <person name="Shu C."/>
            <person name="Wu Y."/>
            <person name="Wang C."/>
            <person name="Bushley K.E."/>
            <person name="Xiang M."/>
            <person name="Liu X."/>
        </authorList>
    </citation>
    <scope>NUCLEOTIDE SEQUENCE [LARGE SCALE GENOMIC DNA]</scope>
    <source>
        <strain evidence="2 3">3608</strain>
    </source>
</reference>
<feature type="transmembrane region" description="Helical" evidence="1">
    <location>
        <begin position="165"/>
        <end position="188"/>
    </location>
</feature>
<dbReference type="AlphaFoldDB" id="A0A0F7ZRL3"/>
<feature type="transmembrane region" description="Helical" evidence="1">
    <location>
        <begin position="36"/>
        <end position="56"/>
    </location>
</feature>
<name>A0A0F7ZRL3_9HYPO</name>
<evidence type="ECO:0000256" key="1">
    <source>
        <dbReference type="SAM" id="Phobius"/>
    </source>
</evidence>
<evidence type="ECO:0008006" key="4">
    <source>
        <dbReference type="Google" id="ProtNLM"/>
    </source>
</evidence>
<keyword evidence="1" id="KW-0472">Membrane</keyword>
<evidence type="ECO:0000313" key="3">
    <source>
        <dbReference type="Proteomes" id="UP000054481"/>
    </source>
</evidence>
<feature type="transmembrane region" description="Helical" evidence="1">
    <location>
        <begin position="68"/>
        <end position="91"/>
    </location>
</feature>
<dbReference type="OrthoDB" id="3930290at2759"/>
<proteinExistence type="predicted"/>
<evidence type="ECO:0000313" key="2">
    <source>
        <dbReference type="EMBL" id="KJZ69813.1"/>
    </source>
</evidence>
<keyword evidence="1" id="KW-1133">Transmembrane helix</keyword>
<dbReference type="Proteomes" id="UP000054481">
    <property type="component" value="Unassembled WGS sequence"/>
</dbReference>
<organism evidence="2 3">
    <name type="scientific">Hirsutella minnesotensis 3608</name>
    <dbReference type="NCBI Taxonomy" id="1043627"/>
    <lineage>
        <taxon>Eukaryota</taxon>
        <taxon>Fungi</taxon>
        <taxon>Dikarya</taxon>
        <taxon>Ascomycota</taxon>
        <taxon>Pezizomycotina</taxon>
        <taxon>Sordariomycetes</taxon>
        <taxon>Hypocreomycetidae</taxon>
        <taxon>Hypocreales</taxon>
        <taxon>Ophiocordycipitaceae</taxon>
        <taxon>Hirsutella</taxon>
    </lineage>
</organism>
<gene>
    <name evidence="2" type="ORF">HIM_10792</name>
</gene>
<keyword evidence="3" id="KW-1185">Reference proteome</keyword>
<keyword evidence="1" id="KW-0812">Transmembrane</keyword>
<dbReference type="EMBL" id="KQ030676">
    <property type="protein sequence ID" value="KJZ69813.1"/>
    <property type="molecule type" value="Genomic_DNA"/>
</dbReference>